<accession>A0ABZ0B2H3</accession>
<reference evidence="1 2" key="1">
    <citation type="submission" date="2023-08" db="EMBL/GenBank/DDBJ databases">
        <title>Rhodoferax potami sp. nov. and Rhodoferax mekongensis sp. nov., isolated from the Mekong River in Thailand.</title>
        <authorList>
            <person name="Kitikhun S."/>
            <person name="Charoenyingcharoen P."/>
            <person name="Siriarchawattana P."/>
            <person name="Likhitrattanapisal S."/>
            <person name="Nilsakha T."/>
            <person name="Chanpet A."/>
            <person name="Rattanawaree P."/>
            <person name="Ingsriswang S."/>
        </authorList>
    </citation>
    <scope>NUCLEOTIDE SEQUENCE [LARGE SCALE GENOMIC DNA]</scope>
    <source>
        <strain evidence="1 2">TBRC 17307</strain>
    </source>
</reference>
<sequence length="145" mass="15961">MKKALISPEERSFGGYRVADVCDTAFDVAAPFFWVDSEDWVAPDKCYFDPADQKIKLPPTPSAAQVVPESVTRFQARAALYQAGYFDAVTEIMSNPATPMLMKLAWQDAQEFRRDSSTVQALSQILGLTSEQVDQLFIAASGISA</sequence>
<protein>
    <submittedName>
        <fullName evidence="1">Uncharacterized protein</fullName>
    </submittedName>
</protein>
<dbReference type="EMBL" id="CP132507">
    <property type="protein sequence ID" value="WNO06053.1"/>
    <property type="molecule type" value="Genomic_DNA"/>
</dbReference>
<name>A0ABZ0B2H3_9BURK</name>
<proteinExistence type="predicted"/>
<evidence type="ECO:0000313" key="2">
    <source>
        <dbReference type="Proteomes" id="UP001302257"/>
    </source>
</evidence>
<keyword evidence="2" id="KW-1185">Reference proteome</keyword>
<dbReference type="RefSeq" id="WP_313868775.1">
    <property type="nucleotide sequence ID" value="NZ_CP132507.1"/>
</dbReference>
<organism evidence="1 2">
    <name type="scientific">Rhodoferax mekongensis</name>
    <dbReference type="NCBI Taxonomy" id="3068341"/>
    <lineage>
        <taxon>Bacteria</taxon>
        <taxon>Pseudomonadati</taxon>
        <taxon>Pseudomonadota</taxon>
        <taxon>Betaproteobacteria</taxon>
        <taxon>Burkholderiales</taxon>
        <taxon>Comamonadaceae</taxon>
        <taxon>Rhodoferax</taxon>
    </lineage>
</organism>
<dbReference type="Proteomes" id="UP001302257">
    <property type="component" value="Chromosome"/>
</dbReference>
<gene>
    <name evidence="1" type="ORF">RAN89_06380</name>
</gene>
<evidence type="ECO:0000313" key="1">
    <source>
        <dbReference type="EMBL" id="WNO06053.1"/>
    </source>
</evidence>